<dbReference type="Pfam" id="PF16016">
    <property type="entry name" value="VASt"/>
    <property type="match status" value="1"/>
</dbReference>
<comment type="subcellular location">
    <subcellularLocation>
        <location evidence="1">Membrane</location>
    </subcellularLocation>
</comment>
<name>A0A3L6KV48_9TRYP</name>
<evidence type="ECO:0000259" key="5">
    <source>
        <dbReference type="PROSITE" id="PS51778"/>
    </source>
</evidence>
<gene>
    <name evidence="6" type="ORF">DPX39_110134900</name>
</gene>
<keyword evidence="4" id="KW-0812">Transmembrane</keyword>
<feature type="region of interest" description="Disordered" evidence="3">
    <location>
        <begin position="295"/>
        <end position="319"/>
    </location>
</feature>
<sequence length="384" mass="42364">MSGEIRYASGASAQALFDKQQYTMGISRNMFSSHDKVKEKKCMIPPALMKGVTVAKLWDAIFSDKAEFLQRYHGSRKETNLELSKWEYAPDMASGFRTLTFQCTVDLPRGPVDTTLNQAHRFAYTSSTSGGITLVYHVSSQTPNVPMGTTFRTEALLEITAPSEDADITLAVYGGCKKMSMGFAAIQYMANPRAIKEMTRAYQQMLEMISKDLTGDVLCVQTSDVSEGTCSAKETSVSEPSASEEVGQSSTLFQGLLLVLALVVAVSLLWHLAGLQNIGRMTSLLSARVNDQTMNSAPHPSSLADALNMGSSADTKTARPSLTQDKALHHAARDVHIQSLRQRWLEQRDRIVALEASLDKLWSFFFMQLLIIMFIVVKLFMSPS</sequence>
<proteinExistence type="predicted"/>
<evidence type="ECO:0000256" key="4">
    <source>
        <dbReference type="SAM" id="Phobius"/>
    </source>
</evidence>
<evidence type="ECO:0000256" key="2">
    <source>
        <dbReference type="ARBA" id="ARBA00023136"/>
    </source>
</evidence>
<evidence type="ECO:0000256" key="3">
    <source>
        <dbReference type="SAM" id="MobiDB-lite"/>
    </source>
</evidence>
<dbReference type="InterPro" id="IPR031968">
    <property type="entry name" value="VASt"/>
</dbReference>
<dbReference type="PANTHER" id="PTHR47038">
    <property type="entry name" value="BAG-ASSOCIATED GRAM PROTEIN 1"/>
    <property type="match status" value="1"/>
</dbReference>
<reference evidence="6 7" key="1">
    <citation type="submission" date="2018-09" db="EMBL/GenBank/DDBJ databases">
        <title>whole genome sequence of T. equiperdum IVM-t1 strain.</title>
        <authorList>
            <person name="Suganuma K."/>
        </authorList>
    </citation>
    <scope>NUCLEOTIDE SEQUENCE [LARGE SCALE GENOMIC DNA]</scope>
    <source>
        <strain evidence="6 7">IVM-t1</strain>
    </source>
</reference>
<dbReference type="Proteomes" id="UP000266743">
    <property type="component" value="Chromosome 11"/>
</dbReference>
<keyword evidence="4" id="KW-1133">Transmembrane helix</keyword>
<dbReference type="InterPro" id="IPR044655">
    <property type="entry name" value="BAGP1-like"/>
</dbReference>
<evidence type="ECO:0000313" key="7">
    <source>
        <dbReference type="Proteomes" id="UP000266743"/>
    </source>
</evidence>
<dbReference type="PANTHER" id="PTHR47038:SF1">
    <property type="entry name" value="BAG-ASSOCIATED GRAM PROTEIN 1"/>
    <property type="match status" value="1"/>
</dbReference>
<dbReference type="PROSITE" id="PS51778">
    <property type="entry name" value="VAST"/>
    <property type="match status" value="1"/>
</dbReference>
<protein>
    <recommendedName>
        <fullName evidence="5">VASt domain-containing protein</fullName>
    </recommendedName>
</protein>
<feature type="transmembrane region" description="Helical" evidence="4">
    <location>
        <begin position="252"/>
        <end position="273"/>
    </location>
</feature>
<dbReference type="EMBL" id="QSBY01000011">
    <property type="protein sequence ID" value="RHW67766.1"/>
    <property type="molecule type" value="Genomic_DNA"/>
</dbReference>
<evidence type="ECO:0000256" key="1">
    <source>
        <dbReference type="ARBA" id="ARBA00004370"/>
    </source>
</evidence>
<keyword evidence="2 4" id="KW-0472">Membrane</keyword>
<feature type="domain" description="VASt" evidence="5">
    <location>
        <begin position="39"/>
        <end position="217"/>
    </location>
</feature>
<feature type="compositionally biased region" description="Polar residues" evidence="3">
    <location>
        <begin position="309"/>
        <end position="319"/>
    </location>
</feature>
<feature type="transmembrane region" description="Helical" evidence="4">
    <location>
        <begin position="361"/>
        <end position="381"/>
    </location>
</feature>
<dbReference type="GO" id="GO:0016020">
    <property type="term" value="C:membrane"/>
    <property type="evidence" value="ECO:0007669"/>
    <property type="project" value="UniProtKB-SubCell"/>
</dbReference>
<accession>A0A3L6KV48</accession>
<comment type="caution">
    <text evidence="6">The sequence shown here is derived from an EMBL/GenBank/DDBJ whole genome shotgun (WGS) entry which is preliminary data.</text>
</comment>
<dbReference type="AlphaFoldDB" id="A0A3L6KV48"/>
<evidence type="ECO:0000313" key="6">
    <source>
        <dbReference type="EMBL" id="RHW67766.1"/>
    </source>
</evidence>
<organism evidence="6 7">
    <name type="scientific">Trypanosoma brucei equiperdum</name>
    <dbReference type="NCBI Taxonomy" id="630700"/>
    <lineage>
        <taxon>Eukaryota</taxon>
        <taxon>Discoba</taxon>
        <taxon>Euglenozoa</taxon>
        <taxon>Kinetoplastea</taxon>
        <taxon>Metakinetoplastina</taxon>
        <taxon>Trypanosomatida</taxon>
        <taxon>Trypanosomatidae</taxon>
        <taxon>Trypanosoma</taxon>
    </lineage>
</organism>